<dbReference type="EMBL" id="BMAW01042444">
    <property type="protein sequence ID" value="GFS34220.1"/>
    <property type="molecule type" value="Genomic_DNA"/>
</dbReference>
<sequence>MKQAIPSEDTLPKVSKVLDLIVMALNLPKRRHKICDVYTYAALDLQQFRRVKTIGKKCVNLVSQSACSQRYKEAAKLLSIICRDTTVYDTFIFKATLLVLENLHFSDKDEIIFRFLKETQNLHFVNKKEAVLEYIICGLRNNFSDLSIKLKDFHFLKKLKKQDTIVHLLESYCAYVDYTAVNDSTGFFGNDTQLSQASQMSMEGAITKFKTLIKNPGNWDIFVLKLIEMLDASGKAEEVIEVLLDYAKHNPDHLNAHIYVCEFLKNFDPDSEKLIHHLEIIAMMCPSDERVLLLIEKWSELEKKSQDCLKLAFMFLDYPSNGNKNEAWEVLSGLLSRSKLRKEIKYIKRTFWNSRSSSWGWVYFNPSQIDQLVETDLPLVATKVSILSYFVNDHKYITEILKKFPNISSSLICD</sequence>
<dbReference type="AlphaFoldDB" id="A0A8X6M9S5"/>
<organism evidence="1 2">
    <name type="scientific">Nephila pilipes</name>
    <name type="common">Giant wood spider</name>
    <name type="synonym">Nephila maculata</name>
    <dbReference type="NCBI Taxonomy" id="299642"/>
    <lineage>
        <taxon>Eukaryota</taxon>
        <taxon>Metazoa</taxon>
        <taxon>Ecdysozoa</taxon>
        <taxon>Arthropoda</taxon>
        <taxon>Chelicerata</taxon>
        <taxon>Arachnida</taxon>
        <taxon>Araneae</taxon>
        <taxon>Araneomorphae</taxon>
        <taxon>Entelegynae</taxon>
        <taxon>Araneoidea</taxon>
        <taxon>Nephilidae</taxon>
        <taxon>Nephila</taxon>
    </lineage>
</organism>
<reference evidence="1" key="1">
    <citation type="submission" date="2020-08" db="EMBL/GenBank/DDBJ databases">
        <title>Multicomponent nature underlies the extraordinary mechanical properties of spider dragline silk.</title>
        <authorList>
            <person name="Kono N."/>
            <person name="Nakamura H."/>
            <person name="Mori M."/>
            <person name="Yoshida Y."/>
            <person name="Ohtoshi R."/>
            <person name="Malay A.D."/>
            <person name="Moran D.A.P."/>
            <person name="Tomita M."/>
            <person name="Numata K."/>
            <person name="Arakawa K."/>
        </authorList>
    </citation>
    <scope>NUCLEOTIDE SEQUENCE</scope>
</reference>
<dbReference type="PANTHER" id="PTHR32122">
    <property type="entry name" value="TATA BOX-BINDING PROTEIN ASSOCIATED FACTOR RNA POLYMERASE I SUBUNIT A"/>
    <property type="match status" value="1"/>
</dbReference>
<dbReference type="PANTHER" id="PTHR32122:SF1">
    <property type="entry name" value="TATA BOX-BINDING PROTEIN-ASSOCIATED FACTOR RNA POLYMERASE I SUBUNIT A"/>
    <property type="match status" value="1"/>
</dbReference>
<dbReference type="InterPro" id="IPR052669">
    <property type="entry name" value="SL1/TIF-IB_Component"/>
</dbReference>
<evidence type="ECO:0000313" key="1">
    <source>
        <dbReference type="EMBL" id="GFS34220.1"/>
    </source>
</evidence>
<dbReference type="GO" id="GO:0006360">
    <property type="term" value="P:transcription by RNA polymerase I"/>
    <property type="evidence" value="ECO:0007669"/>
    <property type="project" value="InterPro"/>
</dbReference>
<dbReference type="Proteomes" id="UP000887013">
    <property type="component" value="Unassembled WGS sequence"/>
</dbReference>
<dbReference type="GO" id="GO:0000120">
    <property type="term" value="C:RNA polymerase I transcription regulator complex"/>
    <property type="evidence" value="ECO:0007669"/>
    <property type="project" value="InterPro"/>
</dbReference>
<accession>A0A8X6M9S5</accession>
<proteinExistence type="predicted"/>
<keyword evidence="2" id="KW-1185">Reference proteome</keyword>
<evidence type="ECO:0000313" key="2">
    <source>
        <dbReference type="Proteomes" id="UP000887013"/>
    </source>
</evidence>
<protein>
    <submittedName>
        <fullName evidence="1">Uncharacterized protein</fullName>
    </submittedName>
</protein>
<dbReference type="InterPro" id="IPR039495">
    <property type="entry name" value="TAF1A"/>
</dbReference>
<gene>
    <name evidence="1" type="primary">AVEN_46238_1</name>
    <name evidence="1" type="ORF">NPIL_218711</name>
</gene>
<dbReference type="OrthoDB" id="6272197at2759"/>
<comment type="caution">
    <text evidence="1">The sequence shown here is derived from an EMBL/GenBank/DDBJ whole genome shotgun (WGS) entry which is preliminary data.</text>
</comment>
<name>A0A8X6M9S5_NEPPI</name>
<dbReference type="Pfam" id="PF14929">
    <property type="entry name" value="TAF1_subA"/>
    <property type="match status" value="1"/>
</dbReference>